<reference evidence="1 2" key="1">
    <citation type="submission" date="2019-02" db="EMBL/GenBank/DDBJ databases">
        <title>Genome sequence of multidrug-resistant Edwardsiella tarda isolate infecting lytic phage ETP-1.</title>
        <authorList>
            <person name="Nikapitiya C."/>
            <person name="Senevirathne A."/>
            <person name="De Zoysa M."/>
            <person name="Lee J."/>
        </authorList>
    </citation>
    <scope>NUCLEOTIDE SEQUENCE [LARGE SCALE GENOMIC DNA]</scope>
</reference>
<dbReference type="Proteomes" id="UP000501729">
    <property type="component" value="Segment"/>
</dbReference>
<name>A0A6G5P471_9CAUD</name>
<dbReference type="EMBL" id="MK574011">
    <property type="protein sequence ID" value="QBP07005.1"/>
    <property type="molecule type" value="Genomic_DNA"/>
</dbReference>
<gene>
    <name evidence="1" type="ORF">ETP1_004</name>
</gene>
<proteinExistence type="predicted"/>
<evidence type="ECO:0000313" key="2">
    <source>
        <dbReference type="Proteomes" id="UP000501729"/>
    </source>
</evidence>
<evidence type="ECO:0000313" key="1">
    <source>
        <dbReference type="EMBL" id="QBP07005.1"/>
    </source>
</evidence>
<accession>A0A6G5P471</accession>
<organism evidence="1 2">
    <name type="scientific">Edwardsiella phage ETP-1</name>
    <dbReference type="NCBI Taxonomy" id="2544920"/>
    <lineage>
        <taxon>Viruses</taxon>
        <taxon>Duplodnaviria</taxon>
        <taxon>Heunggongvirae</taxon>
        <taxon>Uroviricota</taxon>
        <taxon>Caudoviricetes</taxon>
        <taxon>Kafunavirus</taxon>
        <taxon>Kafunavirus KF1</taxon>
    </lineage>
</organism>
<protein>
    <submittedName>
        <fullName evidence="1">Uncharacterized protein</fullName>
    </submittedName>
</protein>
<sequence length="109" mass="12335">MKLLTALTNLQAMLDRGEHPDYAGICEYIVNEIDTPTIDYAKLLMTKWPGRSDSDEFIVPATALNKDTLCAMRSYIKGHTVPALSWLGTEYAAQRRTLLDWMVEELKNA</sequence>